<organism evidence="1 2">
    <name type="scientific">Leeuwenhoekiella blandensis (strain CECT 7118 / CCUG 51940 / KCTC 22103 / MED217)</name>
    <name type="common">Flavobacterium sp. (strain MED217)</name>
    <dbReference type="NCBI Taxonomy" id="398720"/>
    <lineage>
        <taxon>Bacteria</taxon>
        <taxon>Pseudomonadati</taxon>
        <taxon>Bacteroidota</taxon>
        <taxon>Flavobacteriia</taxon>
        <taxon>Flavobacteriales</taxon>
        <taxon>Flavobacteriaceae</taxon>
        <taxon>Leeuwenhoekiella</taxon>
    </lineage>
</organism>
<accession>A3XP22</accession>
<dbReference type="RefSeq" id="WP_009780199.1">
    <property type="nucleotide sequence ID" value="NZ_CH672395.1"/>
</dbReference>
<evidence type="ECO:0000313" key="2">
    <source>
        <dbReference type="Proteomes" id="UP000001601"/>
    </source>
</evidence>
<protein>
    <recommendedName>
        <fullName evidence="3">Peptide methionine sulfoxide reductase</fullName>
    </recommendedName>
</protein>
<evidence type="ECO:0000313" key="1">
    <source>
        <dbReference type="EMBL" id="EAQ48696.1"/>
    </source>
</evidence>
<dbReference type="Proteomes" id="UP000001601">
    <property type="component" value="Unassembled WGS sequence"/>
</dbReference>
<dbReference type="STRING" id="398720.MED217_09115"/>
<evidence type="ECO:0008006" key="3">
    <source>
        <dbReference type="Google" id="ProtNLM"/>
    </source>
</evidence>
<name>A3XP22_LEEBM</name>
<proteinExistence type="predicted"/>
<dbReference type="HOGENOM" id="CLU_177027_0_0_10"/>
<dbReference type="EMBL" id="AANC01000007">
    <property type="protein sequence ID" value="EAQ48696.1"/>
    <property type="molecule type" value="Genomic_DNA"/>
</dbReference>
<reference evidence="1 2" key="1">
    <citation type="journal article" date="2007" name="Nature">
        <title>Light stimulates growth of proteorhodopsin-containing marine Flavobacteria.</title>
        <authorList>
            <person name="Gomez-Consarnau L."/>
            <person name="Gonzalez J.M."/>
            <person name="Coll-Llado M."/>
            <person name="Gourdon P."/>
            <person name="Pascher T."/>
            <person name="Neutze R."/>
            <person name="Pedros-Alio C."/>
            <person name="Pinhassi J."/>
        </authorList>
    </citation>
    <scope>NUCLEOTIDE SEQUENCE [LARGE SCALE GENOMIC DNA]</scope>
    <source>
        <strain evidence="1 2">MED217</strain>
    </source>
</reference>
<dbReference type="OrthoDB" id="1189996at2"/>
<keyword evidence="2" id="KW-1185">Reference proteome</keyword>
<dbReference type="eggNOG" id="COG0225">
    <property type="taxonomic scope" value="Bacteria"/>
</dbReference>
<gene>
    <name evidence="1" type="ORF">MED217_09115</name>
</gene>
<comment type="caution">
    <text evidence="1">The sequence shown here is derived from an EMBL/GenBank/DDBJ whole genome shotgun (WGS) entry which is preliminary data.</text>
</comment>
<dbReference type="AlphaFoldDB" id="A3XP22"/>
<sequence length="84" mass="9550">MIQLLNKILPGYSYGIYHGKKYGITRSDFNNGKSTKIYAEELAGTDFVSLNVYVTNTEILLKPCEMPEEKVLDFLQNVSIINDE</sequence>